<dbReference type="PANTHER" id="PTHR46577">
    <property type="entry name" value="HTH-TYPE TRANSCRIPTIONAL REGULATORY PROTEIN GABR"/>
    <property type="match status" value="1"/>
</dbReference>
<dbReference type="AlphaFoldDB" id="A0A345HZX4"/>
<dbReference type="EMBL" id="CP031194">
    <property type="protein sequence ID" value="AXG82248.1"/>
    <property type="molecule type" value="Genomic_DNA"/>
</dbReference>
<evidence type="ECO:0000313" key="2">
    <source>
        <dbReference type="EMBL" id="AXG82248.1"/>
    </source>
</evidence>
<dbReference type="GO" id="GO:0008483">
    <property type="term" value="F:transaminase activity"/>
    <property type="evidence" value="ECO:0007669"/>
    <property type="project" value="UniProtKB-KW"/>
</dbReference>
<protein>
    <submittedName>
        <fullName evidence="2">PLP-dependent aminotransferase family protein</fullName>
    </submittedName>
</protein>
<dbReference type="Gene3D" id="3.40.640.10">
    <property type="entry name" value="Type I PLP-dependent aspartate aminotransferase-like (Major domain)"/>
    <property type="match status" value="1"/>
</dbReference>
<dbReference type="PANTHER" id="PTHR46577:SF1">
    <property type="entry name" value="HTH-TYPE TRANSCRIPTIONAL REGULATORY PROTEIN GABR"/>
    <property type="match status" value="1"/>
</dbReference>
<sequence>MLPPLERALTHAARLARLDEYYDRPILPELRAVLEPRWPCASESFVVANGASDALWSTLQSISVPGDRIAVESPSQPQLLTLMTDLGLELVEVAVDERGPVPGSLREALKTRPVAFFYQPQAQVPTGATLRPRRAAELADLLVRWPGTTVVEYDDLNVLAADPLPSLGHRLPGRTVVIRSYEKSYGPDLRLAVVGGPQSVIEGIHAQIRLTRQWTSRILQATLAWLLADPGTTQLLADARDTYRGRLRALADALAERGVVTHASEGFCLWVPVADERAAVERLAAHGVLVFPGSGCYPHHARAHIRIATSRLDGDYEELADIVRHARQTL</sequence>
<accession>A0A345HZX4</accession>
<dbReference type="GO" id="GO:0030170">
    <property type="term" value="F:pyridoxal phosphate binding"/>
    <property type="evidence" value="ECO:0007669"/>
    <property type="project" value="InterPro"/>
</dbReference>
<dbReference type="InterPro" id="IPR004839">
    <property type="entry name" value="Aminotransferase_I/II_large"/>
</dbReference>
<keyword evidence="3" id="KW-1185">Reference proteome</keyword>
<reference evidence="3" key="1">
    <citation type="submission" date="2018-07" db="EMBL/GenBank/DDBJ databases">
        <authorList>
            <person name="Zhao J."/>
        </authorList>
    </citation>
    <scope>NUCLEOTIDE SEQUENCE [LARGE SCALE GENOMIC DNA]</scope>
    <source>
        <strain evidence="3">GSSD-12</strain>
    </source>
</reference>
<dbReference type="CDD" id="cd00609">
    <property type="entry name" value="AAT_like"/>
    <property type="match status" value="1"/>
</dbReference>
<dbReference type="Pfam" id="PF00155">
    <property type="entry name" value="Aminotran_1_2"/>
    <property type="match status" value="1"/>
</dbReference>
<evidence type="ECO:0000313" key="3">
    <source>
        <dbReference type="Proteomes" id="UP000253868"/>
    </source>
</evidence>
<dbReference type="Proteomes" id="UP000253868">
    <property type="component" value="Chromosome"/>
</dbReference>
<keyword evidence="2" id="KW-0032">Aminotransferase</keyword>
<dbReference type="InterPro" id="IPR051446">
    <property type="entry name" value="HTH_trans_reg/aminotransferase"/>
</dbReference>
<keyword evidence="2" id="KW-0808">Transferase</keyword>
<organism evidence="2 3">
    <name type="scientific">Streptomyces paludis</name>
    <dbReference type="NCBI Taxonomy" id="2282738"/>
    <lineage>
        <taxon>Bacteria</taxon>
        <taxon>Bacillati</taxon>
        <taxon>Actinomycetota</taxon>
        <taxon>Actinomycetes</taxon>
        <taxon>Kitasatosporales</taxon>
        <taxon>Streptomycetaceae</taxon>
        <taxon>Streptomyces</taxon>
    </lineage>
</organism>
<proteinExistence type="predicted"/>
<dbReference type="InterPro" id="IPR015421">
    <property type="entry name" value="PyrdxlP-dep_Trfase_major"/>
</dbReference>
<gene>
    <name evidence="2" type="ORF">DVK44_00450</name>
</gene>
<dbReference type="InterPro" id="IPR015424">
    <property type="entry name" value="PyrdxlP-dep_Trfase"/>
</dbReference>
<feature type="domain" description="Aminotransferase class I/classII large" evidence="1">
    <location>
        <begin position="20"/>
        <end position="320"/>
    </location>
</feature>
<evidence type="ECO:0000259" key="1">
    <source>
        <dbReference type="Pfam" id="PF00155"/>
    </source>
</evidence>
<name>A0A345HZX4_9ACTN</name>
<dbReference type="OrthoDB" id="4336542at2"/>
<dbReference type="KEGG" id="spad:DVK44_00450"/>
<dbReference type="SUPFAM" id="SSF53383">
    <property type="entry name" value="PLP-dependent transferases"/>
    <property type="match status" value="1"/>
</dbReference>